<protein>
    <submittedName>
        <fullName evidence="2">Uncharacterized protein</fullName>
    </submittedName>
</protein>
<keyword evidence="1" id="KW-0812">Transmembrane</keyword>
<evidence type="ECO:0000313" key="3">
    <source>
        <dbReference type="Proteomes" id="UP001221898"/>
    </source>
</evidence>
<feature type="transmembrane region" description="Helical" evidence="1">
    <location>
        <begin position="80"/>
        <end position="101"/>
    </location>
</feature>
<name>A0AAD7SVF9_9TELE</name>
<reference evidence="2" key="1">
    <citation type="journal article" date="2023" name="Science">
        <title>Genome structures resolve the early diversification of teleost fishes.</title>
        <authorList>
            <person name="Parey E."/>
            <person name="Louis A."/>
            <person name="Montfort J."/>
            <person name="Bouchez O."/>
            <person name="Roques C."/>
            <person name="Iampietro C."/>
            <person name="Lluch J."/>
            <person name="Castinel A."/>
            <person name="Donnadieu C."/>
            <person name="Desvignes T."/>
            <person name="Floi Bucao C."/>
            <person name="Jouanno E."/>
            <person name="Wen M."/>
            <person name="Mejri S."/>
            <person name="Dirks R."/>
            <person name="Jansen H."/>
            <person name="Henkel C."/>
            <person name="Chen W.J."/>
            <person name="Zahm M."/>
            <person name="Cabau C."/>
            <person name="Klopp C."/>
            <person name="Thompson A.W."/>
            <person name="Robinson-Rechavi M."/>
            <person name="Braasch I."/>
            <person name="Lecointre G."/>
            <person name="Bobe J."/>
            <person name="Postlethwait J.H."/>
            <person name="Berthelot C."/>
            <person name="Roest Crollius H."/>
            <person name="Guiguen Y."/>
        </authorList>
    </citation>
    <scope>NUCLEOTIDE SEQUENCE</scope>
    <source>
        <strain evidence="2">NC1722</strain>
    </source>
</reference>
<proteinExistence type="predicted"/>
<evidence type="ECO:0000256" key="1">
    <source>
        <dbReference type="SAM" id="Phobius"/>
    </source>
</evidence>
<sequence length="183" mass="20077">MLGDELKSSSVLCVASSRALLLSAGPSGWQRYLHRHHQGALPHLRLSVSAAVRCSSVQAHQDGSVTCTDAARELYHTSALVFQVTGVVTALTGLCLAAFIMKRLHQRTKSKQWDLKSCTDDVNPLQVYRNTTDSPMLPSLTNNREMCRNISNKASRGHEDLNKHTTPVSLCQATPLAREQNAN</sequence>
<gene>
    <name evidence="2" type="ORF">AAFF_G00229020</name>
</gene>
<comment type="caution">
    <text evidence="2">The sequence shown here is derived from an EMBL/GenBank/DDBJ whole genome shotgun (WGS) entry which is preliminary data.</text>
</comment>
<dbReference type="EMBL" id="JAINUG010000030">
    <property type="protein sequence ID" value="KAJ8409501.1"/>
    <property type="molecule type" value="Genomic_DNA"/>
</dbReference>
<keyword evidence="1" id="KW-0472">Membrane</keyword>
<keyword evidence="3" id="KW-1185">Reference proteome</keyword>
<accession>A0AAD7SVF9</accession>
<keyword evidence="1" id="KW-1133">Transmembrane helix</keyword>
<dbReference type="Proteomes" id="UP001221898">
    <property type="component" value="Unassembled WGS sequence"/>
</dbReference>
<organism evidence="2 3">
    <name type="scientific">Aldrovandia affinis</name>
    <dbReference type="NCBI Taxonomy" id="143900"/>
    <lineage>
        <taxon>Eukaryota</taxon>
        <taxon>Metazoa</taxon>
        <taxon>Chordata</taxon>
        <taxon>Craniata</taxon>
        <taxon>Vertebrata</taxon>
        <taxon>Euteleostomi</taxon>
        <taxon>Actinopterygii</taxon>
        <taxon>Neopterygii</taxon>
        <taxon>Teleostei</taxon>
        <taxon>Notacanthiformes</taxon>
        <taxon>Halosauridae</taxon>
        <taxon>Aldrovandia</taxon>
    </lineage>
</organism>
<evidence type="ECO:0000313" key="2">
    <source>
        <dbReference type="EMBL" id="KAJ8409501.1"/>
    </source>
</evidence>
<dbReference type="AlphaFoldDB" id="A0AAD7SVF9"/>